<sequence>MNLNQITIPAYDMPASTEFYRAMGFTQIVDTDHYARFECPEGDATFSLSLSEEIEERKKGEKSPRNASVIYFECADLDSKVTTLVAQGFEFEQLPTDQRYLWREAILHDPSDNKIKLYWAGDNRKNPPWRVELTSAANSQR</sequence>
<feature type="domain" description="VOC" evidence="1">
    <location>
        <begin position="2"/>
        <end position="120"/>
    </location>
</feature>
<protein>
    <submittedName>
        <fullName evidence="2">VOC family protein</fullName>
    </submittedName>
</protein>
<dbReference type="Gene3D" id="3.10.180.10">
    <property type="entry name" value="2,3-Dihydroxybiphenyl 1,2-Dioxygenase, domain 1"/>
    <property type="match status" value="1"/>
</dbReference>
<reference evidence="2 3" key="1">
    <citation type="submission" date="2018-08" db="EMBL/GenBank/DDBJ databases">
        <title>Thalassotalea euphylliae genome.</title>
        <authorList>
            <person name="Summers S."/>
            <person name="Rice S.A."/>
            <person name="Freckelton M.L."/>
            <person name="Nedved B.T."/>
            <person name="Hadfield M.G."/>
        </authorList>
    </citation>
    <scope>NUCLEOTIDE SEQUENCE [LARGE SCALE GENOMIC DNA]</scope>
    <source>
        <strain evidence="2 3">H1</strain>
    </source>
</reference>
<proteinExistence type="predicted"/>
<dbReference type="Pfam" id="PF00903">
    <property type="entry name" value="Glyoxalase"/>
    <property type="match status" value="1"/>
</dbReference>
<dbReference type="EMBL" id="QUOU01000001">
    <property type="protein sequence ID" value="REL25777.1"/>
    <property type="molecule type" value="Genomic_DNA"/>
</dbReference>
<dbReference type="AlphaFoldDB" id="A0A3E0TN52"/>
<dbReference type="InterPro" id="IPR004360">
    <property type="entry name" value="Glyas_Fos-R_dOase_dom"/>
</dbReference>
<dbReference type="PROSITE" id="PS51819">
    <property type="entry name" value="VOC"/>
    <property type="match status" value="1"/>
</dbReference>
<dbReference type="InterPro" id="IPR037523">
    <property type="entry name" value="VOC_core"/>
</dbReference>
<gene>
    <name evidence="2" type="ORF">DXX93_03865</name>
</gene>
<dbReference type="RefSeq" id="WP_116006903.1">
    <property type="nucleotide sequence ID" value="NZ_QUOU01000001.1"/>
</dbReference>
<evidence type="ECO:0000259" key="1">
    <source>
        <dbReference type="PROSITE" id="PS51819"/>
    </source>
</evidence>
<name>A0A3E0TN52_9GAMM</name>
<organism evidence="2 3">
    <name type="scientific">Thalassotalea euphylliae</name>
    <dbReference type="NCBI Taxonomy" id="1655234"/>
    <lineage>
        <taxon>Bacteria</taxon>
        <taxon>Pseudomonadati</taxon>
        <taxon>Pseudomonadota</taxon>
        <taxon>Gammaproteobacteria</taxon>
        <taxon>Alteromonadales</taxon>
        <taxon>Colwelliaceae</taxon>
        <taxon>Thalassotalea</taxon>
    </lineage>
</organism>
<dbReference type="InterPro" id="IPR029068">
    <property type="entry name" value="Glyas_Bleomycin-R_OHBP_Dase"/>
</dbReference>
<dbReference type="OrthoDB" id="9810880at2"/>
<comment type="caution">
    <text evidence="2">The sequence shown here is derived from an EMBL/GenBank/DDBJ whole genome shotgun (WGS) entry which is preliminary data.</text>
</comment>
<evidence type="ECO:0000313" key="2">
    <source>
        <dbReference type="EMBL" id="REL25777.1"/>
    </source>
</evidence>
<evidence type="ECO:0000313" key="3">
    <source>
        <dbReference type="Proteomes" id="UP000256478"/>
    </source>
</evidence>
<dbReference type="Proteomes" id="UP000256478">
    <property type="component" value="Unassembled WGS sequence"/>
</dbReference>
<accession>A0A3E0TN52</accession>
<dbReference type="SUPFAM" id="SSF54593">
    <property type="entry name" value="Glyoxalase/Bleomycin resistance protein/Dihydroxybiphenyl dioxygenase"/>
    <property type="match status" value="1"/>
</dbReference>